<keyword evidence="6" id="KW-0325">Glycoprotein</keyword>
<feature type="transmembrane region" description="Helical" evidence="7">
    <location>
        <begin position="85"/>
        <end position="108"/>
    </location>
</feature>
<accession>A0A2H8TX99</accession>
<evidence type="ECO:0000256" key="2">
    <source>
        <dbReference type="ARBA" id="ARBA00009816"/>
    </source>
</evidence>
<dbReference type="GO" id="GO:0005789">
    <property type="term" value="C:endoplasmic reticulum membrane"/>
    <property type="evidence" value="ECO:0007669"/>
    <property type="project" value="InterPro"/>
</dbReference>
<keyword evidence="4 7" id="KW-1133">Transmembrane helix</keyword>
<evidence type="ECO:0000256" key="6">
    <source>
        <dbReference type="ARBA" id="ARBA00023180"/>
    </source>
</evidence>
<dbReference type="GO" id="GO:0015031">
    <property type="term" value="P:protein transport"/>
    <property type="evidence" value="ECO:0007669"/>
    <property type="project" value="InterPro"/>
</dbReference>
<dbReference type="PANTHER" id="PTHR31158">
    <property type="entry name" value="DUAL OXIDASE 2"/>
    <property type="match status" value="1"/>
</dbReference>
<gene>
    <name evidence="8" type="primary">DUOXA1_0</name>
</gene>
<name>A0A2H8TX99_9HEMI</name>
<evidence type="ECO:0000256" key="1">
    <source>
        <dbReference type="ARBA" id="ARBA00004141"/>
    </source>
</evidence>
<sequence>MSFCLKTCYAVFYFKVSKYFTIDNQKCIGICSVCETFGVSISGKIITGLDKTTGLYTDINMKWLRSDGGPMFYGYSNRTPVTGDVQMITTCLVFGTIFTAFLIIFPGVRKERFTTFTTVTLSLFVGNVILLSILGSSWHVAETVITSAYRALSKELITAELGAYVGLGHINITLCAIPSDNSSMPLEDISFNERFSWLGAHEMGESYQAALYRGMPFPILTVAEYFSLGQEGFAWGGQYRAAGYYGSIFLWTAFVLWFLMNILLIVVPRYGAYTMIGMGSFMVGATIAYHCMLPSSPLVIRFQDDKFLLFRLGWCFWLTLFTGLLCISVGLIIVAIDCVYPHKFSTILEVDFDTPYDRHIIIEDSIHRKKRVGNKSLEEPEGLGRRILRRLSSKKDDDVNNHMKLAGTDNRGFELDPAPPNSPWRFPYNRPAVQGIKFNRTISQDSMTSQTSNLAVSFNNRDKRRLSILKTSLPPTRPAPGQAIVVDRAKEVSMW</sequence>
<comment type="subcellular location">
    <subcellularLocation>
        <location evidence="1">Membrane</location>
        <topology evidence="1">Multi-pass membrane protein</topology>
    </subcellularLocation>
</comment>
<evidence type="ECO:0000256" key="4">
    <source>
        <dbReference type="ARBA" id="ARBA00022989"/>
    </source>
</evidence>
<dbReference type="OrthoDB" id="10042652at2759"/>
<feature type="transmembrane region" description="Helical" evidence="7">
    <location>
        <begin position="248"/>
        <end position="267"/>
    </location>
</feature>
<evidence type="ECO:0000256" key="3">
    <source>
        <dbReference type="ARBA" id="ARBA00022692"/>
    </source>
</evidence>
<reference evidence="8" key="1">
    <citation type="submission" date="2017-10" db="EMBL/GenBank/DDBJ databases">
        <title>Transcriptome Assembly of Sugarcane Aphid Adults.</title>
        <authorList>
            <person name="Scully E.D."/>
            <person name="Palmer N.A."/>
            <person name="Geib S.M."/>
            <person name="Sarath G."/>
            <person name="Sattler S.E."/>
        </authorList>
    </citation>
    <scope>NUCLEOTIDE SEQUENCE</scope>
    <source>
        <tissue evidence="8">Whole body</tissue>
    </source>
</reference>
<organism evidence="8">
    <name type="scientific">Melanaphis sacchari</name>
    <dbReference type="NCBI Taxonomy" id="742174"/>
    <lineage>
        <taxon>Eukaryota</taxon>
        <taxon>Metazoa</taxon>
        <taxon>Ecdysozoa</taxon>
        <taxon>Arthropoda</taxon>
        <taxon>Hexapoda</taxon>
        <taxon>Insecta</taxon>
        <taxon>Pterygota</taxon>
        <taxon>Neoptera</taxon>
        <taxon>Paraneoptera</taxon>
        <taxon>Hemiptera</taxon>
        <taxon>Sternorrhyncha</taxon>
        <taxon>Aphidomorpha</taxon>
        <taxon>Aphidoidea</taxon>
        <taxon>Aphididae</taxon>
        <taxon>Aphidini</taxon>
        <taxon>Melanaphis</taxon>
    </lineage>
</organism>
<keyword evidence="3 7" id="KW-0812">Transmembrane</keyword>
<dbReference type="InterPro" id="IPR018469">
    <property type="entry name" value="Dual_oxidase_maturation_fac"/>
</dbReference>
<proteinExistence type="inferred from homology"/>
<feature type="transmembrane region" description="Helical" evidence="7">
    <location>
        <begin position="273"/>
        <end position="293"/>
    </location>
</feature>
<dbReference type="AlphaFoldDB" id="A0A2H8TX99"/>
<feature type="transmembrane region" description="Helical" evidence="7">
    <location>
        <begin position="314"/>
        <end position="336"/>
    </location>
</feature>
<dbReference type="Pfam" id="PF10204">
    <property type="entry name" value="DuoxA"/>
    <property type="match status" value="1"/>
</dbReference>
<keyword evidence="5 7" id="KW-0472">Membrane</keyword>
<evidence type="ECO:0000313" key="8">
    <source>
        <dbReference type="EMBL" id="MBW18894.1"/>
    </source>
</evidence>
<protein>
    <submittedName>
        <fullName evidence="8">Dual oxidase maturation factor 1</fullName>
    </submittedName>
</protein>
<evidence type="ECO:0000256" key="5">
    <source>
        <dbReference type="ARBA" id="ARBA00023136"/>
    </source>
</evidence>
<feature type="transmembrane region" description="Helical" evidence="7">
    <location>
        <begin position="161"/>
        <end position="177"/>
    </location>
</feature>
<comment type="similarity">
    <text evidence="2">Belongs to the DUOXA family.</text>
</comment>
<evidence type="ECO:0000256" key="7">
    <source>
        <dbReference type="SAM" id="Phobius"/>
    </source>
</evidence>
<feature type="transmembrane region" description="Helical" evidence="7">
    <location>
        <begin position="120"/>
        <end position="141"/>
    </location>
</feature>
<dbReference type="PANTHER" id="PTHR31158:SF10">
    <property type="entry name" value="LD27791P"/>
    <property type="match status" value="1"/>
</dbReference>
<dbReference type="EMBL" id="GFXV01007089">
    <property type="protein sequence ID" value="MBW18894.1"/>
    <property type="molecule type" value="Transcribed_RNA"/>
</dbReference>